<keyword evidence="2" id="KW-1185">Reference proteome</keyword>
<dbReference type="Proteomes" id="UP000479335">
    <property type="component" value="Unassembled WGS sequence"/>
</dbReference>
<proteinExistence type="predicted"/>
<accession>A0A6L8KHI5</accession>
<dbReference type="EMBL" id="WWCN01000030">
    <property type="protein sequence ID" value="MYM26565.1"/>
    <property type="molecule type" value="Genomic_DNA"/>
</dbReference>
<evidence type="ECO:0000313" key="2">
    <source>
        <dbReference type="Proteomes" id="UP000479335"/>
    </source>
</evidence>
<dbReference type="AlphaFoldDB" id="A0A6L8KHI5"/>
<dbReference type="RefSeq" id="WP_161010001.1">
    <property type="nucleotide sequence ID" value="NZ_WWCN01000030.1"/>
</dbReference>
<gene>
    <name evidence="1" type="ORF">GTP46_28470</name>
</gene>
<reference evidence="1 2" key="1">
    <citation type="submission" date="2019-12" db="EMBL/GenBank/DDBJ databases">
        <title>Novel species isolated from a subtropical stream in China.</title>
        <authorList>
            <person name="Lu H."/>
        </authorList>
    </citation>
    <scope>NUCLEOTIDE SEQUENCE [LARGE SCALE GENOMIC DNA]</scope>
    <source>
        <strain evidence="1 2">FT135W</strain>
    </source>
</reference>
<name>A0A6L8KHI5_9BURK</name>
<comment type="caution">
    <text evidence="1">The sequence shown here is derived from an EMBL/GenBank/DDBJ whole genome shotgun (WGS) entry which is preliminary data.</text>
</comment>
<evidence type="ECO:0000313" key="1">
    <source>
        <dbReference type="EMBL" id="MYM26565.1"/>
    </source>
</evidence>
<sequence>MQLLLRESLAVFSQIRDEISGVISKSKATDPRYSRFAMGQMHYYGERCQSLSLLLQDEKLWDGDIIMRSATECATRFIFVSISEPEERAKRIDEYEIDMAEIDDLQRSEKAKAAMTNSSDPNTAMLLGGVVLSPEDEAELRARWPKAKLLSHPCLR</sequence>
<organism evidence="1 2">
    <name type="scientific">Duganella flavida</name>
    <dbReference type="NCBI Taxonomy" id="2692175"/>
    <lineage>
        <taxon>Bacteria</taxon>
        <taxon>Pseudomonadati</taxon>
        <taxon>Pseudomonadota</taxon>
        <taxon>Betaproteobacteria</taxon>
        <taxon>Burkholderiales</taxon>
        <taxon>Oxalobacteraceae</taxon>
        <taxon>Telluria group</taxon>
        <taxon>Duganella</taxon>
    </lineage>
</organism>
<protein>
    <submittedName>
        <fullName evidence="1">Uncharacterized protein</fullName>
    </submittedName>
</protein>